<dbReference type="PROSITE" id="PS00198">
    <property type="entry name" value="4FE4S_FER_1"/>
    <property type="match status" value="1"/>
</dbReference>
<sequence>MSSQMAFFIDSSVCVGCKTCEIACKDQNDLSVGPRPRYVREFHGGTWVADEQDPTVKRQEGVFSYNVSMGCNHCANPACVPACPQGAMQKDPDTGIVWSDPEKCIGCGICALACPYGAPQVEQGADSIRKCNFCKDLLAEGKAPACVETCPMRALDFGDYNDLVAKYGDVRDVAPLPSSSETQPSIVIKPHRDAKYDLADGYSVTLYPEG</sequence>
<comment type="caution">
    <text evidence="9">The sequence shown here is derived from an EMBL/GenBank/DDBJ whole genome shotgun (WGS) entry which is preliminary data.</text>
</comment>
<feature type="domain" description="4Fe-4S ferredoxin-type" evidence="8">
    <location>
        <begin position="5"/>
        <end position="35"/>
    </location>
</feature>
<protein>
    <recommendedName>
        <fullName evidence="8">4Fe-4S ferredoxin-type domain-containing protein</fullName>
    </recommendedName>
</protein>
<dbReference type="Pfam" id="PF12800">
    <property type="entry name" value="Fer4_4"/>
    <property type="match status" value="1"/>
</dbReference>
<dbReference type="InterPro" id="IPR017896">
    <property type="entry name" value="4Fe4S_Fe-S-bd"/>
</dbReference>
<dbReference type="AlphaFoldDB" id="A0A3N0J362"/>
<keyword evidence="1" id="KW-0813">Transport</keyword>
<keyword evidence="2" id="KW-0004">4Fe-4S</keyword>
<dbReference type="PANTHER" id="PTHR43177:SF5">
    <property type="entry name" value="ANAEROBIC DIMETHYL SULFOXIDE REDUCTASE CHAIN B-RELATED"/>
    <property type="match status" value="1"/>
</dbReference>
<dbReference type="PROSITE" id="PS51379">
    <property type="entry name" value="4FE4S_FER_2"/>
    <property type="match status" value="3"/>
</dbReference>
<keyword evidence="3" id="KW-0479">Metal-binding</keyword>
<name>A0A3N0J362_9ACTN</name>
<accession>A0A3N0J362</accession>
<dbReference type="PANTHER" id="PTHR43177">
    <property type="entry name" value="PROTEIN NRFC"/>
    <property type="match status" value="1"/>
</dbReference>
<evidence type="ECO:0000256" key="1">
    <source>
        <dbReference type="ARBA" id="ARBA00022448"/>
    </source>
</evidence>
<evidence type="ECO:0000256" key="4">
    <source>
        <dbReference type="ARBA" id="ARBA00022737"/>
    </source>
</evidence>
<dbReference type="CDD" id="cd16371">
    <property type="entry name" value="DMSOR_beta_like"/>
    <property type="match status" value="1"/>
</dbReference>
<dbReference type="Gene3D" id="3.30.70.20">
    <property type="match status" value="2"/>
</dbReference>
<evidence type="ECO:0000259" key="8">
    <source>
        <dbReference type="PROSITE" id="PS51379"/>
    </source>
</evidence>
<keyword evidence="5" id="KW-0249">Electron transport</keyword>
<feature type="domain" description="4Fe-4S ferredoxin-type" evidence="8">
    <location>
        <begin position="61"/>
        <end position="93"/>
    </location>
</feature>
<dbReference type="Pfam" id="PF13247">
    <property type="entry name" value="Fer4_11"/>
    <property type="match status" value="1"/>
</dbReference>
<proteinExistence type="predicted"/>
<keyword evidence="6" id="KW-0408">Iron</keyword>
<evidence type="ECO:0000313" key="9">
    <source>
        <dbReference type="EMBL" id="RNM43062.1"/>
    </source>
</evidence>
<dbReference type="SUPFAM" id="SSF54862">
    <property type="entry name" value="4Fe-4S ferredoxins"/>
    <property type="match status" value="1"/>
</dbReference>
<evidence type="ECO:0000256" key="5">
    <source>
        <dbReference type="ARBA" id="ARBA00022982"/>
    </source>
</evidence>
<dbReference type="InterPro" id="IPR050954">
    <property type="entry name" value="ET_IronSulfur_Cluster-Binding"/>
</dbReference>
<dbReference type="EMBL" id="QICC01000004">
    <property type="protein sequence ID" value="RNM43062.1"/>
    <property type="molecule type" value="Genomic_DNA"/>
</dbReference>
<keyword evidence="4" id="KW-0677">Repeat</keyword>
<dbReference type="RefSeq" id="WP_123269589.1">
    <property type="nucleotide sequence ID" value="NZ_PPTT01000010.1"/>
</dbReference>
<evidence type="ECO:0000256" key="6">
    <source>
        <dbReference type="ARBA" id="ARBA00023004"/>
    </source>
</evidence>
<organism evidence="9 10">
    <name type="scientific">Eggerthella sinensis</name>
    <dbReference type="NCBI Taxonomy" id="242230"/>
    <lineage>
        <taxon>Bacteria</taxon>
        <taxon>Bacillati</taxon>
        <taxon>Actinomycetota</taxon>
        <taxon>Coriobacteriia</taxon>
        <taxon>Eggerthellales</taxon>
        <taxon>Eggerthellaceae</taxon>
        <taxon>Eggerthella</taxon>
    </lineage>
</organism>
<evidence type="ECO:0000256" key="7">
    <source>
        <dbReference type="ARBA" id="ARBA00023014"/>
    </source>
</evidence>
<feature type="domain" description="4Fe-4S ferredoxin-type" evidence="8">
    <location>
        <begin position="95"/>
        <end position="124"/>
    </location>
</feature>
<dbReference type="GO" id="GO:0046872">
    <property type="term" value="F:metal ion binding"/>
    <property type="evidence" value="ECO:0007669"/>
    <property type="project" value="UniProtKB-KW"/>
</dbReference>
<evidence type="ECO:0000256" key="3">
    <source>
        <dbReference type="ARBA" id="ARBA00022723"/>
    </source>
</evidence>
<keyword evidence="7" id="KW-0411">Iron-sulfur</keyword>
<reference evidence="10" key="1">
    <citation type="submission" date="2018-05" db="EMBL/GenBank/DDBJ databases">
        <title>Genome Sequencing of selected type strains of the family Eggerthellaceae.</title>
        <authorList>
            <person name="Danylec N."/>
            <person name="Stoll D.A."/>
            <person name="Doetsch A."/>
            <person name="Huch M."/>
        </authorList>
    </citation>
    <scope>NUCLEOTIDE SEQUENCE [LARGE SCALE GENOMIC DNA]</scope>
    <source>
        <strain evidence="10">DSM 16107</strain>
    </source>
</reference>
<evidence type="ECO:0000313" key="10">
    <source>
        <dbReference type="Proteomes" id="UP000270112"/>
    </source>
</evidence>
<evidence type="ECO:0000256" key="2">
    <source>
        <dbReference type="ARBA" id="ARBA00022485"/>
    </source>
</evidence>
<dbReference type="InterPro" id="IPR017900">
    <property type="entry name" value="4Fe4S_Fe_S_CS"/>
</dbReference>
<gene>
    <name evidence="9" type="ORF">DMP09_02085</name>
</gene>
<dbReference type="GO" id="GO:0051539">
    <property type="term" value="F:4 iron, 4 sulfur cluster binding"/>
    <property type="evidence" value="ECO:0007669"/>
    <property type="project" value="UniProtKB-KW"/>
</dbReference>
<dbReference type="Proteomes" id="UP000270112">
    <property type="component" value="Unassembled WGS sequence"/>
</dbReference>